<feature type="transmembrane region" description="Helical" evidence="1">
    <location>
        <begin position="12"/>
        <end position="28"/>
    </location>
</feature>
<dbReference type="RefSeq" id="WP_062390678.1">
    <property type="nucleotide sequence ID" value="NZ_CP014750.1"/>
</dbReference>
<dbReference type="InterPro" id="IPR036259">
    <property type="entry name" value="MFS_trans_sf"/>
</dbReference>
<dbReference type="PANTHER" id="PTHR23526">
    <property type="entry name" value="INTEGRAL MEMBRANE TRANSPORT PROTEIN-RELATED"/>
    <property type="match status" value="1"/>
</dbReference>
<dbReference type="PANTHER" id="PTHR23526:SF2">
    <property type="entry name" value="MAJOR FACILITATOR SUPERFAMILY (MFS) PROFILE DOMAIN-CONTAINING PROTEIN"/>
    <property type="match status" value="1"/>
</dbReference>
<dbReference type="GO" id="GO:0022857">
    <property type="term" value="F:transmembrane transporter activity"/>
    <property type="evidence" value="ECO:0007669"/>
    <property type="project" value="InterPro"/>
</dbReference>
<dbReference type="InterPro" id="IPR011701">
    <property type="entry name" value="MFS"/>
</dbReference>
<feature type="transmembrane region" description="Helical" evidence="1">
    <location>
        <begin position="109"/>
        <end position="129"/>
    </location>
</feature>
<keyword evidence="1" id="KW-0812">Transmembrane</keyword>
<dbReference type="STRING" id="53952.A0127_09630"/>
<dbReference type="EMBL" id="CP014750">
    <property type="protein sequence ID" value="AMQ19399.1"/>
    <property type="molecule type" value="Genomic_DNA"/>
</dbReference>
<feature type="transmembrane region" description="Helical" evidence="1">
    <location>
        <begin position="229"/>
        <end position="248"/>
    </location>
</feature>
<dbReference type="SUPFAM" id="SSF103473">
    <property type="entry name" value="MFS general substrate transporter"/>
    <property type="match status" value="1"/>
</dbReference>
<dbReference type="GeneID" id="27140808"/>
<evidence type="ECO:0000313" key="3">
    <source>
        <dbReference type="Proteomes" id="UP000073604"/>
    </source>
</evidence>
<accession>A0A142CX97</accession>
<feature type="transmembrane region" description="Helical" evidence="1">
    <location>
        <begin position="141"/>
        <end position="158"/>
    </location>
</feature>
<evidence type="ECO:0000256" key="1">
    <source>
        <dbReference type="SAM" id="Phobius"/>
    </source>
</evidence>
<dbReference type="AlphaFoldDB" id="A0A142CX97"/>
<protein>
    <recommendedName>
        <fullName evidence="4">Major facilitator superfamily (MFS) profile domain-containing protein</fullName>
    </recommendedName>
</protein>
<dbReference type="KEGG" id="tpep:A0127_09630"/>
<dbReference type="Gene3D" id="1.20.1250.20">
    <property type="entry name" value="MFS general substrate transporter like domains"/>
    <property type="match status" value="1"/>
</dbReference>
<keyword evidence="3" id="KW-1185">Reference proteome</keyword>
<feature type="transmembrane region" description="Helical" evidence="1">
    <location>
        <begin position="73"/>
        <end position="97"/>
    </location>
</feature>
<name>A0A142CX97_9EURY</name>
<dbReference type="Pfam" id="PF07690">
    <property type="entry name" value="MFS_1"/>
    <property type="match status" value="1"/>
</dbReference>
<reference evidence="3" key="1">
    <citation type="submission" date="2016-03" db="EMBL/GenBank/DDBJ databases">
        <authorList>
            <person name="Oger P.M."/>
        </authorList>
    </citation>
    <scope>NUCLEOTIDE SEQUENCE [LARGE SCALE GENOMIC DNA]</scope>
    <source>
        <strain evidence="3">OG-1</strain>
    </source>
</reference>
<sequence>MDIRVLGHAEATYTIVYTIAVGVAGYIMDVESHRLAFILAAGLLLIAALSRLPFPDLRGEVEEESELPYRDKLILGMVAMFMIAGTGMLMMIPAIPILEVRVLNLSNTVIGIAMAINSLTYVLFSELWGRVITRPSHVIRVFQLGFIAIGAMAMVYFASTSAWYVYLASALCAIGGSAISIGWQAFSMGIPDYRTEDLSALHLTTCGIRGLYAPLLGSLSIELVGVRRTFIIAAVLVVSALFMAEALIRPLRERFEF</sequence>
<organism evidence="2 3">
    <name type="scientific">Thermococcus peptonophilus</name>
    <dbReference type="NCBI Taxonomy" id="53952"/>
    <lineage>
        <taxon>Archaea</taxon>
        <taxon>Methanobacteriati</taxon>
        <taxon>Methanobacteriota</taxon>
        <taxon>Thermococci</taxon>
        <taxon>Thermococcales</taxon>
        <taxon>Thermococcaceae</taxon>
        <taxon>Thermococcus</taxon>
    </lineage>
</organism>
<dbReference type="InterPro" id="IPR052528">
    <property type="entry name" value="Sugar_transport-like"/>
</dbReference>
<keyword evidence="1" id="KW-1133">Transmembrane helix</keyword>
<evidence type="ECO:0008006" key="4">
    <source>
        <dbReference type="Google" id="ProtNLM"/>
    </source>
</evidence>
<evidence type="ECO:0000313" key="2">
    <source>
        <dbReference type="EMBL" id="AMQ19399.1"/>
    </source>
</evidence>
<feature type="transmembrane region" description="Helical" evidence="1">
    <location>
        <begin position="34"/>
        <end position="52"/>
    </location>
</feature>
<dbReference type="OrthoDB" id="103628at2157"/>
<feature type="transmembrane region" description="Helical" evidence="1">
    <location>
        <begin position="164"/>
        <end position="186"/>
    </location>
</feature>
<dbReference type="Proteomes" id="UP000073604">
    <property type="component" value="Chromosome"/>
</dbReference>
<proteinExistence type="predicted"/>
<gene>
    <name evidence="2" type="ORF">A0127_09630</name>
</gene>
<keyword evidence="1" id="KW-0472">Membrane</keyword>